<name>A0A7X2HQ85_RALPI</name>
<protein>
    <submittedName>
        <fullName evidence="2">AAA family ATPase</fullName>
    </submittedName>
</protein>
<dbReference type="InterPro" id="IPR052026">
    <property type="entry name" value="ExeA_AAA_ATPase_DNA-bind"/>
</dbReference>
<evidence type="ECO:0000259" key="1">
    <source>
        <dbReference type="SMART" id="SM00382"/>
    </source>
</evidence>
<evidence type="ECO:0000313" key="2">
    <source>
        <dbReference type="EMBL" id="MRT00666.1"/>
    </source>
</evidence>
<dbReference type="RefSeq" id="WP_154207843.1">
    <property type="nucleotide sequence ID" value="NZ_WJYN01000007.1"/>
</dbReference>
<dbReference type="SUPFAM" id="SSF52540">
    <property type="entry name" value="P-loop containing nucleoside triphosphate hydrolases"/>
    <property type="match status" value="1"/>
</dbReference>
<evidence type="ECO:0000313" key="3">
    <source>
        <dbReference type="Proteomes" id="UP000441032"/>
    </source>
</evidence>
<dbReference type="SMART" id="SM00382">
    <property type="entry name" value="AAA"/>
    <property type="match status" value="1"/>
</dbReference>
<dbReference type="EMBL" id="WJYN01000007">
    <property type="protein sequence ID" value="MRT00666.1"/>
    <property type="molecule type" value="Genomic_DNA"/>
</dbReference>
<dbReference type="InterPro" id="IPR008868">
    <property type="entry name" value="TniB"/>
</dbReference>
<dbReference type="PANTHER" id="PTHR35894:SF1">
    <property type="entry name" value="PHOSPHORIBULOKINASE _ URIDINE KINASE FAMILY"/>
    <property type="match status" value="1"/>
</dbReference>
<proteinExistence type="predicted"/>
<comment type="caution">
    <text evidence="2">The sequence shown here is derived from an EMBL/GenBank/DDBJ whole genome shotgun (WGS) entry which is preliminary data.</text>
</comment>
<dbReference type="AlphaFoldDB" id="A0A7X2HQ85"/>
<feature type="domain" description="AAA+ ATPase" evidence="1">
    <location>
        <begin position="38"/>
        <end position="194"/>
    </location>
</feature>
<reference evidence="2 3" key="1">
    <citation type="submission" date="2019-11" db="EMBL/GenBank/DDBJ databases">
        <title>Phenotypic characterization of an OXA-22 and OXA-60 co-producing Ralstonia pickettii clinical strain.</title>
        <authorList>
            <person name="He F."/>
        </authorList>
    </citation>
    <scope>NUCLEOTIDE SEQUENCE [LARGE SCALE GENOMIC DNA]</scope>
    <source>
        <strain evidence="2 3">PSLESD1</strain>
    </source>
</reference>
<dbReference type="Proteomes" id="UP000441032">
    <property type="component" value="Unassembled WGS sequence"/>
</dbReference>
<gene>
    <name evidence="2" type="ORF">GJQ57_18645</name>
</gene>
<accession>A0A7X2HQ85</accession>
<dbReference type="Gene3D" id="3.40.50.300">
    <property type="entry name" value="P-loop containing nucleotide triphosphate hydrolases"/>
    <property type="match status" value="1"/>
</dbReference>
<dbReference type="InterPro" id="IPR003593">
    <property type="entry name" value="AAA+_ATPase"/>
</dbReference>
<organism evidence="2 3">
    <name type="scientific">Ralstonia pickettii</name>
    <name type="common">Burkholderia pickettii</name>
    <dbReference type="NCBI Taxonomy" id="329"/>
    <lineage>
        <taxon>Bacteria</taxon>
        <taxon>Pseudomonadati</taxon>
        <taxon>Pseudomonadota</taxon>
        <taxon>Betaproteobacteria</taxon>
        <taxon>Burkholderiales</taxon>
        <taxon>Burkholderiaceae</taxon>
        <taxon>Ralstonia</taxon>
    </lineage>
</organism>
<dbReference type="InterPro" id="IPR027417">
    <property type="entry name" value="P-loop_NTPase"/>
</dbReference>
<dbReference type="PANTHER" id="PTHR35894">
    <property type="entry name" value="GENERAL SECRETION PATHWAY PROTEIN A-RELATED"/>
    <property type="match status" value="1"/>
</dbReference>
<dbReference type="Pfam" id="PF05621">
    <property type="entry name" value="TniB"/>
    <property type="match status" value="1"/>
</dbReference>
<sequence length="311" mass="34759">MNASHEFSLRHQFIKTPQVSKAFDRLGEVHRYVLHSQCSRGLMLLGLSGAGKTTTVREYLGTTFPLVRVPGKSCSAVHVEIPASPTQKSLAAAILEGLGDPLASASRHSAETKMNRIATLLRSLHTEVLVLDEAQHLVDRRSNTYDAADWLKNLMNSCEISVVLVGLPRARQLLWTNEQLRRRFSATVELERFDWATPEDQRLFASLIGSITKILPVPTIDLTAGDTLHRLYHASFGLIDYLIKCLDRAIWSVQTGQARGIDLAVLACAFRDEVWADVPPNRNPFAQDFTFTPLIGFHEPFERFESTSPQP</sequence>